<proteinExistence type="predicted"/>
<dbReference type="InterPro" id="IPR036514">
    <property type="entry name" value="SGNH_hydro_sf"/>
</dbReference>
<keyword evidence="1" id="KW-0732">Signal</keyword>
<dbReference type="SUPFAM" id="SSF52266">
    <property type="entry name" value="SGNH hydrolase"/>
    <property type="match status" value="1"/>
</dbReference>
<dbReference type="Gene3D" id="3.40.50.1110">
    <property type="entry name" value="SGNH hydrolase"/>
    <property type="match status" value="1"/>
</dbReference>
<evidence type="ECO:0000313" key="2">
    <source>
        <dbReference type="EMBL" id="SHJ87284.1"/>
    </source>
</evidence>
<sequence length="278" mass="29899">MMRRPVVLVVAGVVLALTAGVAWALTGKEPEVPASVAAKSPNPDDIASFVTARVFFGHQSVGSNVIAGAESLFSGQSQALTVVETRDVVPDEGGFLAHAHVGVNGDPFGKFDDFASIIDGPLGMEVDVAILKLCYVDVTAGTDVQRVFDAYSALMERLEADHPKVRFIYTTVPLSTDWSWKQVVKSWIGRDDQMGPADNVAREQYNQLVRQRYGDTGRLFDIAAIESTLEDGPTLRTLNGRNYYVLHGGLASDPGHLNDLGSRVAATELIRVVAAQVS</sequence>
<feature type="signal peptide" evidence="1">
    <location>
        <begin position="1"/>
        <end position="24"/>
    </location>
</feature>
<gene>
    <name evidence="2" type="ORF">SAMN02745244_03467</name>
</gene>
<dbReference type="STRING" id="1123357.SAMN02745244_03467"/>
<dbReference type="Proteomes" id="UP000184512">
    <property type="component" value="Unassembled WGS sequence"/>
</dbReference>
<name>A0A1M6MV08_9ACTN</name>
<accession>A0A1M6MV08</accession>
<evidence type="ECO:0000313" key="3">
    <source>
        <dbReference type="Proteomes" id="UP000184512"/>
    </source>
</evidence>
<organism evidence="2 3">
    <name type="scientific">Tessaracoccus bendigoensis DSM 12906</name>
    <dbReference type="NCBI Taxonomy" id="1123357"/>
    <lineage>
        <taxon>Bacteria</taxon>
        <taxon>Bacillati</taxon>
        <taxon>Actinomycetota</taxon>
        <taxon>Actinomycetes</taxon>
        <taxon>Propionibacteriales</taxon>
        <taxon>Propionibacteriaceae</taxon>
        <taxon>Tessaracoccus</taxon>
    </lineage>
</organism>
<protein>
    <submittedName>
        <fullName evidence="2">Uncharacterized protein</fullName>
    </submittedName>
</protein>
<dbReference type="EMBL" id="FQZG01000097">
    <property type="protein sequence ID" value="SHJ87284.1"/>
    <property type="molecule type" value="Genomic_DNA"/>
</dbReference>
<dbReference type="AlphaFoldDB" id="A0A1M6MV08"/>
<keyword evidence="3" id="KW-1185">Reference proteome</keyword>
<reference evidence="2 3" key="1">
    <citation type="submission" date="2016-11" db="EMBL/GenBank/DDBJ databases">
        <authorList>
            <person name="Jaros S."/>
            <person name="Januszkiewicz K."/>
            <person name="Wedrychowicz H."/>
        </authorList>
    </citation>
    <scope>NUCLEOTIDE SEQUENCE [LARGE SCALE GENOMIC DNA]</scope>
    <source>
        <strain evidence="2 3">DSM 12906</strain>
    </source>
</reference>
<evidence type="ECO:0000256" key="1">
    <source>
        <dbReference type="SAM" id="SignalP"/>
    </source>
</evidence>
<feature type="chain" id="PRO_5012770919" evidence="1">
    <location>
        <begin position="25"/>
        <end position="278"/>
    </location>
</feature>